<gene>
    <name evidence="2" type="ORF">LGN22_08400</name>
</gene>
<reference evidence="2" key="1">
    <citation type="submission" date="2023-08" db="EMBL/GenBank/DDBJ databases">
        <title>A collection of bacterial strains from the Burkholderia cepacia Research Laboratory and Repository.</title>
        <authorList>
            <person name="Lipuma J."/>
            <person name="Spilker T."/>
        </authorList>
    </citation>
    <scope>NUCLEOTIDE SEQUENCE</scope>
    <source>
        <strain evidence="2">AU0862</strain>
    </source>
</reference>
<comment type="caution">
    <text evidence="2">The sequence shown here is derived from an EMBL/GenBank/DDBJ whole genome shotgun (WGS) entry which is preliminary data.</text>
</comment>
<evidence type="ECO:0000256" key="1">
    <source>
        <dbReference type="SAM" id="MobiDB-lite"/>
    </source>
</evidence>
<organism evidence="2 3">
    <name type="scientific">Burkholderia cenocepacia</name>
    <dbReference type="NCBI Taxonomy" id="95486"/>
    <lineage>
        <taxon>Bacteria</taxon>
        <taxon>Pseudomonadati</taxon>
        <taxon>Pseudomonadota</taxon>
        <taxon>Betaproteobacteria</taxon>
        <taxon>Burkholderiales</taxon>
        <taxon>Burkholderiaceae</taxon>
        <taxon>Burkholderia</taxon>
        <taxon>Burkholderia cepacia complex</taxon>
    </lineage>
</organism>
<dbReference type="Proteomes" id="UP001199070">
    <property type="component" value="Unassembled WGS sequence"/>
</dbReference>
<accession>A0AAW4T6V4</accession>
<dbReference type="EMBL" id="JAIZTC010000002">
    <property type="protein sequence ID" value="MCA8378904.1"/>
    <property type="molecule type" value="Genomic_DNA"/>
</dbReference>
<evidence type="ECO:0000313" key="3">
    <source>
        <dbReference type="Proteomes" id="UP001199070"/>
    </source>
</evidence>
<protein>
    <submittedName>
        <fullName evidence="2">Uncharacterized protein</fullName>
    </submittedName>
</protein>
<feature type="compositionally biased region" description="Basic and acidic residues" evidence="1">
    <location>
        <begin position="35"/>
        <end position="45"/>
    </location>
</feature>
<feature type="region of interest" description="Disordered" evidence="1">
    <location>
        <begin position="35"/>
        <end position="60"/>
    </location>
</feature>
<sequence length="60" mass="6466">MGVQMLGAVLAALEPDTPTLRPLFGKAVPDVASRRLDAPREDRSVVRSQRGSRFSGDLMA</sequence>
<evidence type="ECO:0000313" key="2">
    <source>
        <dbReference type="EMBL" id="MCA8378904.1"/>
    </source>
</evidence>
<dbReference type="AlphaFoldDB" id="A0AAW4T6V4"/>
<proteinExistence type="predicted"/>
<name>A0AAW4T6V4_9BURK</name>
<dbReference type="RefSeq" id="WP_226133451.1">
    <property type="nucleotide sequence ID" value="NZ_JAIZTC010000002.1"/>
</dbReference>